<evidence type="ECO:0000256" key="8">
    <source>
        <dbReference type="ARBA" id="ARBA00022989"/>
    </source>
</evidence>
<feature type="transmembrane region" description="Helical" evidence="11">
    <location>
        <begin position="332"/>
        <end position="354"/>
    </location>
</feature>
<dbReference type="SUPFAM" id="SSF52540">
    <property type="entry name" value="P-loop containing nucleoside triphosphate hydrolases"/>
    <property type="match status" value="1"/>
</dbReference>
<keyword evidence="2" id="KW-0813">Transport</keyword>
<keyword evidence="3" id="KW-1003">Cell membrane</keyword>
<dbReference type="InterPro" id="IPR003593">
    <property type="entry name" value="AAA+_ATPase"/>
</dbReference>
<keyword evidence="8 11" id="KW-1133">Transmembrane helix</keyword>
<accession>U2S7R4</accession>
<dbReference type="PROSITE" id="PS50893">
    <property type="entry name" value="ABC_TRANSPORTER_2"/>
    <property type="match status" value="1"/>
</dbReference>
<feature type="domain" description="ABC transmembrane type-1" evidence="14">
    <location>
        <begin position="120"/>
        <end position="397"/>
    </location>
</feature>
<evidence type="ECO:0000259" key="14">
    <source>
        <dbReference type="PROSITE" id="PS50929"/>
    </source>
</evidence>
<comment type="similarity">
    <text evidence="10">Belongs to the ABC transporter superfamily. Siderophore-Fe(3+) uptake transporter (SIUT) (TC 3.A.1.21) family.</text>
</comment>
<evidence type="ECO:0000256" key="10">
    <source>
        <dbReference type="ARBA" id="ARBA00023455"/>
    </source>
</evidence>
<comment type="subcellular location">
    <subcellularLocation>
        <location evidence="1">Cell inner membrane</location>
        <topology evidence="1">Multi-pass membrane protein</topology>
    </subcellularLocation>
</comment>
<dbReference type="PROSITE" id="PS00211">
    <property type="entry name" value="ABC_TRANSPORTER_1"/>
    <property type="match status" value="1"/>
</dbReference>
<dbReference type="Gene3D" id="1.20.1560.10">
    <property type="entry name" value="ABC transporter type 1, transmembrane domain"/>
    <property type="match status" value="1"/>
</dbReference>
<sequence length="685" mass="73354">MFCRTRCWRRRFCHSCPFFSCPGWTAGVLSWCGCSPILRAVPLSPGPDGPRQFSNWWVGRSLQPRSTRLIFCSGTDDRCANIMTYSDTTGLDQTTGNGYGAAGLSDVWPHVKPLGKSLMGALVLGILGSLAGAAQPLMVSRIIDTYGHRSLAFPVVALIVLLTLSALLTSMQQLILERSGEQFSFSLRSGVIDRMLNLPISVIDANRRGDLVSRVTADVATAREIISQGIVELCSQSITIVVAVVLMALIDPVLLLVVVTVAVALVIISLLLGRRSRPAAHEQQQRLGLLAARVDRSLSAIRTIRATCATADEVGRAISDARSSRDAGLKIAWLKAMVNSFVGVAVQVMLLGVIGVGGLRVASGKMSIGQLSAFVMYVMLIIAPMMMLATITTSVNRALGSFDRVKSILDMAPEGRQKDVPLPAVVVDATSSGDGILSFDHVGFSYPDSSAASLALDDVTFDVNAGMTALVGPSGAGKTTVFGLVEQFYDPTHGRILFGGQEATSYGRDTIRRQIAYVEQDAPALSGTIRDNLRLGRRTATDAECVQALADCNLIPPAMTAQEFLDQEIGENGVFLSGGERQRLAIARALLSDAPILLLDEATSNLDSGNEAVLQDIIVRAKTRRAVIVIAHRLSTILNADRIIVIDNGRIIASGTHHELMENCPLYAELVRLQHIGGSPGRLRG</sequence>
<evidence type="ECO:0000256" key="6">
    <source>
        <dbReference type="ARBA" id="ARBA00022741"/>
    </source>
</evidence>
<dbReference type="PROSITE" id="PS50929">
    <property type="entry name" value="ABC_TM1F"/>
    <property type="match status" value="1"/>
</dbReference>
<dbReference type="PROSITE" id="PS51257">
    <property type="entry name" value="PROKAR_LIPOPROTEIN"/>
    <property type="match status" value="1"/>
</dbReference>
<keyword evidence="7" id="KW-0067">ATP-binding</keyword>
<dbReference type="GO" id="GO:0005524">
    <property type="term" value="F:ATP binding"/>
    <property type="evidence" value="ECO:0007669"/>
    <property type="project" value="UniProtKB-KW"/>
</dbReference>
<feature type="chain" id="PRO_5039492238" evidence="12">
    <location>
        <begin position="27"/>
        <end position="685"/>
    </location>
</feature>
<protein>
    <submittedName>
        <fullName evidence="15">ABC transporter transmembrane region</fullName>
    </submittedName>
</protein>
<evidence type="ECO:0000256" key="5">
    <source>
        <dbReference type="ARBA" id="ARBA00022692"/>
    </source>
</evidence>
<dbReference type="SUPFAM" id="SSF90123">
    <property type="entry name" value="ABC transporter transmembrane region"/>
    <property type="match status" value="1"/>
</dbReference>
<evidence type="ECO:0000256" key="2">
    <source>
        <dbReference type="ARBA" id="ARBA00022448"/>
    </source>
</evidence>
<dbReference type="GO" id="GO:0005886">
    <property type="term" value="C:plasma membrane"/>
    <property type="evidence" value="ECO:0007669"/>
    <property type="project" value="UniProtKB-SubCell"/>
</dbReference>
<evidence type="ECO:0000259" key="13">
    <source>
        <dbReference type="PROSITE" id="PS50893"/>
    </source>
</evidence>
<dbReference type="GO" id="GO:0015421">
    <property type="term" value="F:ABC-type oligopeptide transporter activity"/>
    <property type="evidence" value="ECO:0007669"/>
    <property type="project" value="TreeGrafter"/>
</dbReference>
<feature type="transmembrane region" description="Helical" evidence="11">
    <location>
        <begin position="151"/>
        <end position="169"/>
    </location>
</feature>
<dbReference type="FunFam" id="3.40.50.300:FF:000221">
    <property type="entry name" value="Multidrug ABC transporter ATP-binding protein"/>
    <property type="match status" value="1"/>
</dbReference>
<dbReference type="PANTHER" id="PTHR43394">
    <property type="entry name" value="ATP-DEPENDENT PERMEASE MDL1, MITOCHONDRIAL"/>
    <property type="match status" value="1"/>
</dbReference>
<evidence type="ECO:0000256" key="4">
    <source>
        <dbReference type="ARBA" id="ARBA00022519"/>
    </source>
</evidence>
<keyword evidence="5 11" id="KW-0812">Transmembrane</keyword>
<keyword evidence="4" id="KW-0997">Cell inner membrane</keyword>
<dbReference type="PANTHER" id="PTHR43394:SF1">
    <property type="entry name" value="ATP-BINDING CASSETTE SUB-FAMILY B MEMBER 10, MITOCHONDRIAL"/>
    <property type="match status" value="1"/>
</dbReference>
<dbReference type="Pfam" id="PF00005">
    <property type="entry name" value="ABC_tran"/>
    <property type="match status" value="1"/>
</dbReference>
<dbReference type="GO" id="GO:0016887">
    <property type="term" value="F:ATP hydrolysis activity"/>
    <property type="evidence" value="ECO:0007669"/>
    <property type="project" value="InterPro"/>
</dbReference>
<evidence type="ECO:0000256" key="11">
    <source>
        <dbReference type="SAM" id="Phobius"/>
    </source>
</evidence>
<evidence type="ECO:0000256" key="1">
    <source>
        <dbReference type="ARBA" id="ARBA00004429"/>
    </source>
</evidence>
<proteinExistence type="inferred from homology"/>
<dbReference type="CDD" id="cd18551">
    <property type="entry name" value="ABC_6TM_LmrA_like"/>
    <property type="match status" value="1"/>
</dbReference>
<feature type="signal peptide" evidence="12">
    <location>
        <begin position="1"/>
        <end position="26"/>
    </location>
</feature>
<organism evidence="15 16">
    <name type="scientific">Propionibacterium acidifaciens F0233</name>
    <dbReference type="NCBI Taxonomy" id="553198"/>
    <lineage>
        <taxon>Bacteria</taxon>
        <taxon>Bacillati</taxon>
        <taxon>Actinomycetota</taxon>
        <taxon>Actinomycetes</taxon>
        <taxon>Propionibacteriales</taxon>
        <taxon>Propionibacteriaceae</taxon>
        <taxon>Propionibacterium</taxon>
    </lineage>
</organism>
<dbReference type="AlphaFoldDB" id="U2S7R4"/>
<dbReference type="InterPro" id="IPR027417">
    <property type="entry name" value="P-loop_NTPase"/>
</dbReference>
<feature type="domain" description="ABC transporter" evidence="13">
    <location>
        <begin position="437"/>
        <end position="673"/>
    </location>
</feature>
<keyword evidence="6" id="KW-0547">Nucleotide-binding</keyword>
<dbReference type="InterPro" id="IPR003439">
    <property type="entry name" value="ABC_transporter-like_ATP-bd"/>
</dbReference>
<keyword evidence="9 11" id="KW-0472">Membrane</keyword>
<dbReference type="InterPro" id="IPR011527">
    <property type="entry name" value="ABC1_TM_dom"/>
</dbReference>
<name>U2S7R4_9ACTN</name>
<feature type="transmembrane region" description="Helical" evidence="11">
    <location>
        <begin position="118"/>
        <end position="139"/>
    </location>
</feature>
<dbReference type="Proteomes" id="UP000017052">
    <property type="component" value="Unassembled WGS sequence"/>
</dbReference>
<feature type="transmembrane region" description="Helical" evidence="11">
    <location>
        <begin position="374"/>
        <end position="395"/>
    </location>
</feature>
<evidence type="ECO:0000256" key="12">
    <source>
        <dbReference type="SAM" id="SignalP"/>
    </source>
</evidence>
<dbReference type="EMBL" id="ACVN02000045">
    <property type="protein sequence ID" value="ERK61693.1"/>
    <property type="molecule type" value="Genomic_DNA"/>
</dbReference>
<dbReference type="Pfam" id="PF00664">
    <property type="entry name" value="ABC_membrane"/>
    <property type="match status" value="1"/>
</dbReference>
<dbReference type="Gene3D" id="3.40.50.300">
    <property type="entry name" value="P-loop containing nucleotide triphosphate hydrolases"/>
    <property type="match status" value="1"/>
</dbReference>
<feature type="transmembrane region" description="Helical" evidence="11">
    <location>
        <begin position="254"/>
        <end position="273"/>
    </location>
</feature>
<evidence type="ECO:0000256" key="7">
    <source>
        <dbReference type="ARBA" id="ARBA00022840"/>
    </source>
</evidence>
<reference evidence="15" key="1">
    <citation type="submission" date="2013-08" db="EMBL/GenBank/DDBJ databases">
        <authorList>
            <person name="Durkin A.S."/>
            <person name="Haft D.R."/>
            <person name="McCorrison J."/>
            <person name="Torralba M."/>
            <person name="Gillis M."/>
            <person name="Haft D.H."/>
            <person name="Methe B."/>
            <person name="Sutton G."/>
            <person name="Nelson K.E."/>
        </authorList>
    </citation>
    <scope>NUCLEOTIDE SEQUENCE [LARGE SCALE GENOMIC DNA]</scope>
    <source>
        <strain evidence="15">F0233</strain>
    </source>
</reference>
<dbReference type="InterPro" id="IPR017871">
    <property type="entry name" value="ABC_transporter-like_CS"/>
</dbReference>
<evidence type="ECO:0000313" key="15">
    <source>
        <dbReference type="EMBL" id="ERK61693.1"/>
    </source>
</evidence>
<evidence type="ECO:0000313" key="16">
    <source>
        <dbReference type="Proteomes" id="UP000017052"/>
    </source>
</evidence>
<dbReference type="SMART" id="SM00382">
    <property type="entry name" value="AAA"/>
    <property type="match status" value="1"/>
</dbReference>
<gene>
    <name evidence="15" type="ORF">HMPREF0682_2035</name>
</gene>
<keyword evidence="12" id="KW-0732">Signal</keyword>
<dbReference type="InterPro" id="IPR036640">
    <property type="entry name" value="ABC1_TM_sf"/>
</dbReference>
<comment type="caution">
    <text evidence="15">The sequence shown here is derived from an EMBL/GenBank/DDBJ whole genome shotgun (WGS) entry which is preliminary data.</text>
</comment>
<keyword evidence="16" id="KW-1185">Reference proteome</keyword>
<evidence type="ECO:0000256" key="3">
    <source>
        <dbReference type="ARBA" id="ARBA00022475"/>
    </source>
</evidence>
<feature type="transmembrane region" description="Helical" evidence="11">
    <location>
        <begin position="230"/>
        <end position="248"/>
    </location>
</feature>
<evidence type="ECO:0000256" key="9">
    <source>
        <dbReference type="ARBA" id="ARBA00023136"/>
    </source>
</evidence>
<dbReference type="InterPro" id="IPR039421">
    <property type="entry name" value="Type_1_exporter"/>
</dbReference>